<dbReference type="InParanoid" id="D8M3F4"/>
<evidence type="ECO:0000256" key="6">
    <source>
        <dbReference type="ARBA" id="ARBA00023136"/>
    </source>
</evidence>
<dbReference type="RefSeq" id="XP_012896475.1">
    <property type="nucleotide sequence ID" value="XM_013041021.1"/>
</dbReference>
<comment type="similarity">
    <text evidence="7">Belongs to the TIM14 family.</text>
</comment>
<gene>
    <name evidence="9" type="ORF">GSBLH_T00002551001</name>
</gene>
<accession>D8M3F4</accession>
<dbReference type="Pfam" id="PF00226">
    <property type="entry name" value="DnaJ"/>
    <property type="match status" value="1"/>
</dbReference>
<dbReference type="PROSITE" id="PS50076">
    <property type="entry name" value="DNAJ_2"/>
    <property type="match status" value="1"/>
</dbReference>
<dbReference type="SUPFAM" id="SSF46565">
    <property type="entry name" value="Chaperone J-domain"/>
    <property type="match status" value="1"/>
</dbReference>
<dbReference type="GO" id="GO:0001405">
    <property type="term" value="C:PAM complex, Tim23 associated import motor"/>
    <property type="evidence" value="ECO:0007669"/>
    <property type="project" value="TreeGrafter"/>
</dbReference>
<dbReference type="Gene3D" id="1.10.287.110">
    <property type="entry name" value="DnaJ domain"/>
    <property type="match status" value="1"/>
</dbReference>
<evidence type="ECO:0000256" key="2">
    <source>
        <dbReference type="ARBA" id="ARBA00022692"/>
    </source>
</evidence>
<organism evidence="9">
    <name type="scientific">Blastocystis hominis</name>
    <dbReference type="NCBI Taxonomy" id="12968"/>
    <lineage>
        <taxon>Eukaryota</taxon>
        <taxon>Sar</taxon>
        <taxon>Stramenopiles</taxon>
        <taxon>Bigyra</taxon>
        <taxon>Opalozoa</taxon>
        <taxon>Opalinata</taxon>
        <taxon>Blastocystidae</taxon>
        <taxon>Blastocystis</taxon>
    </lineage>
</organism>
<evidence type="ECO:0000313" key="10">
    <source>
        <dbReference type="Proteomes" id="UP000008312"/>
    </source>
</evidence>
<keyword evidence="10" id="KW-1185">Reference proteome</keyword>
<dbReference type="GeneID" id="24919709"/>
<evidence type="ECO:0000313" key="9">
    <source>
        <dbReference type="EMBL" id="CBK22427.2"/>
    </source>
</evidence>
<dbReference type="OrthoDB" id="240298at2759"/>
<reference evidence="9" key="1">
    <citation type="submission" date="2010-02" db="EMBL/GenBank/DDBJ databases">
        <title>Sequencing and annotation of the Blastocystis hominis genome.</title>
        <authorList>
            <person name="Wincker P."/>
        </authorList>
    </citation>
    <scope>NUCLEOTIDE SEQUENCE</scope>
    <source>
        <strain evidence="9">Singapore isolate B</strain>
    </source>
</reference>
<dbReference type="PANTHER" id="PTHR12763:SF28">
    <property type="entry name" value="GEO10507P1-RELATED"/>
    <property type="match status" value="1"/>
</dbReference>
<keyword evidence="6" id="KW-0472">Membrane</keyword>
<sequence length="237" mass="26171">MLRLTTTLLQGGRLLQRPLYSGIVNTVGTLSHNGLLDNRSQKRYLTTGRENPLLPLVLGCGVAGCCLAAKYVVESAERYKNKTDGNGGHTYAMASFYQGGFEKEMTKREAALILGVRVNSDEKRIQKAYRTILLKNHPDKGGSPYLAAKVNQAKDMLLEGSTTGSHLHVCLKHSIVQSLTLQYLQQSYPLRSYSFPPPSASTACPPSARTIAHKTRSLLRLSTAPLRFLRRLDVLRT</sequence>
<keyword evidence="4" id="KW-1133">Transmembrane helix</keyword>
<dbReference type="GO" id="GO:0030150">
    <property type="term" value="P:protein import into mitochondrial matrix"/>
    <property type="evidence" value="ECO:0007669"/>
    <property type="project" value="TreeGrafter"/>
</dbReference>
<comment type="subcellular location">
    <subcellularLocation>
        <location evidence="1">Mitochondrion inner membrane</location>
        <topology evidence="1">Single-pass membrane protein</topology>
    </subcellularLocation>
</comment>
<protein>
    <submittedName>
        <fullName evidence="9">Mdj2</fullName>
    </submittedName>
</protein>
<evidence type="ECO:0000256" key="1">
    <source>
        <dbReference type="ARBA" id="ARBA00004434"/>
    </source>
</evidence>
<feature type="domain" description="J" evidence="8">
    <location>
        <begin position="109"/>
        <end position="162"/>
    </location>
</feature>
<dbReference type="AlphaFoldDB" id="D8M3F4"/>
<proteinExistence type="inferred from homology"/>
<dbReference type="SMART" id="SM00271">
    <property type="entry name" value="DnaJ"/>
    <property type="match status" value="1"/>
</dbReference>
<keyword evidence="5" id="KW-0496">Mitochondrion</keyword>
<dbReference type="InterPro" id="IPR036869">
    <property type="entry name" value="J_dom_sf"/>
</dbReference>
<dbReference type="Proteomes" id="UP000008312">
    <property type="component" value="Unassembled WGS sequence"/>
</dbReference>
<dbReference type="GO" id="GO:0001671">
    <property type="term" value="F:ATPase activator activity"/>
    <property type="evidence" value="ECO:0007669"/>
    <property type="project" value="TreeGrafter"/>
</dbReference>
<evidence type="ECO:0000256" key="5">
    <source>
        <dbReference type="ARBA" id="ARBA00023128"/>
    </source>
</evidence>
<keyword evidence="2" id="KW-0812">Transmembrane</keyword>
<name>D8M3F4_BLAHO</name>
<dbReference type="CDD" id="cd06257">
    <property type="entry name" value="DnaJ"/>
    <property type="match status" value="1"/>
</dbReference>
<dbReference type="PANTHER" id="PTHR12763">
    <property type="match status" value="1"/>
</dbReference>
<keyword evidence="3" id="KW-0999">Mitochondrion inner membrane</keyword>
<evidence type="ECO:0000259" key="8">
    <source>
        <dbReference type="PROSITE" id="PS50076"/>
    </source>
</evidence>
<dbReference type="InterPro" id="IPR001623">
    <property type="entry name" value="DnaJ_domain"/>
</dbReference>
<dbReference type="FunFam" id="1.10.287.110:FF:000001">
    <property type="entry name" value="Import inner membrane translocase subunit tim14"/>
    <property type="match status" value="1"/>
</dbReference>
<evidence type="ECO:0000256" key="3">
    <source>
        <dbReference type="ARBA" id="ARBA00022792"/>
    </source>
</evidence>
<evidence type="ECO:0000256" key="7">
    <source>
        <dbReference type="ARBA" id="ARBA00038105"/>
    </source>
</evidence>
<evidence type="ECO:0000256" key="4">
    <source>
        <dbReference type="ARBA" id="ARBA00022989"/>
    </source>
</evidence>
<dbReference type="EMBL" id="FN668650">
    <property type="protein sequence ID" value="CBK22427.2"/>
    <property type="molecule type" value="Genomic_DNA"/>
</dbReference>